<organism evidence="1 2">
    <name type="scientific">Stephanodiscus triporus</name>
    <dbReference type="NCBI Taxonomy" id="2934178"/>
    <lineage>
        <taxon>Eukaryota</taxon>
        <taxon>Sar</taxon>
        <taxon>Stramenopiles</taxon>
        <taxon>Ochrophyta</taxon>
        <taxon>Bacillariophyta</taxon>
        <taxon>Coscinodiscophyceae</taxon>
        <taxon>Thalassiosirophycidae</taxon>
        <taxon>Stephanodiscales</taxon>
        <taxon>Stephanodiscaceae</taxon>
        <taxon>Stephanodiscus</taxon>
    </lineage>
</organism>
<evidence type="ECO:0000313" key="1">
    <source>
        <dbReference type="EMBL" id="KAL3768914.1"/>
    </source>
</evidence>
<keyword evidence="2" id="KW-1185">Reference proteome</keyword>
<protein>
    <submittedName>
        <fullName evidence="1">Uncharacterized protein</fullName>
    </submittedName>
</protein>
<comment type="caution">
    <text evidence="1">The sequence shown here is derived from an EMBL/GenBank/DDBJ whole genome shotgun (WGS) entry which is preliminary data.</text>
</comment>
<dbReference type="AlphaFoldDB" id="A0ABD3MZY3"/>
<reference evidence="1 2" key="1">
    <citation type="submission" date="2024-10" db="EMBL/GenBank/DDBJ databases">
        <title>Updated reference genomes for cyclostephanoid diatoms.</title>
        <authorList>
            <person name="Roberts W.R."/>
            <person name="Alverson A.J."/>
        </authorList>
    </citation>
    <scope>NUCLEOTIDE SEQUENCE [LARGE SCALE GENOMIC DNA]</scope>
    <source>
        <strain evidence="1 2">AJA276-08</strain>
    </source>
</reference>
<sequence>MNSAGQPTGKTLQDLDKIGTWHGIVEDPSNKYILASLFTRGGGYVGIINTRTKGAVALFRVTSYSYKEGSSTTITDRSVHMAYWTPDGLQCIVISNLHRKAIECIYVKRDGYSDIISAMFDTDAPFSLGTNMIVSEAATYFSRNNGYESALIGGVEGNYGRAALQDLTPDGKCKENGCNLPGVNGGGGG</sequence>
<accession>A0ABD3MZY3</accession>
<dbReference type="Proteomes" id="UP001530315">
    <property type="component" value="Unassembled WGS sequence"/>
</dbReference>
<name>A0ABD3MZY3_9STRA</name>
<proteinExistence type="predicted"/>
<gene>
    <name evidence="1" type="ORF">ACHAW5_008829</name>
</gene>
<evidence type="ECO:0000313" key="2">
    <source>
        <dbReference type="Proteomes" id="UP001530315"/>
    </source>
</evidence>
<dbReference type="EMBL" id="JALLAZ020001669">
    <property type="protein sequence ID" value="KAL3768914.1"/>
    <property type="molecule type" value="Genomic_DNA"/>
</dbReference>